<dbReference type="Proteomes" id="UP000594034">
    <property type="component" value="Chromosome"/>
</dbReference>
<dbReference type="AlphaFoldDB" id="A0A5J6WZ50"/>
<dbReference type="KEGG" id="asim:FE240_10075"/>
<dbReference type="Gene3D" id="2.160.10.10">
    <property type="entry name" value="Hexapeptide repeat proteins"/>
    <property type="match status" value="1"/>
</dbReference>
<name>A0A5J6WZ50_9GAMM</name>
<protein>
    <submittedName>
        <fullName evidence="7">Acetyltransferase</fullName>
    </submittedName>
</protein>
<dbReference type="InterPro" id="IPR050179">
    <property type="entry name" value="Trans_hexapeptide_repeat"/>
</dbReference>
<comment type="similarity">
    <text evidence="1">Belongs to the transferase hexapeptide repeat family.</text>
</comment>
<proteinExistence type="inferred from homology"/>
<evidence type="ECO:0000259" key="6">
    <source>
        <dbReference type="Pfam" id="PF17836"/>
    </source>
</evidence>
<dbReference type="PANTHER" id="PTHR43300">
    <property type="entry name" value="ACETYLTRANSFERASE"/>
    <property type="match status" value="1"/>
</dbReference>
<dbReference type="InterPro" id="IPR020019">
    <property type="entry name" value="AcTrfase_PglD-like"/>
</dbReference>
<feature type="binding site" evidence="5">
    <location>
        <position position="149"/>
    </location>
    <ligand>
        <name>acetyl-CoA</name>
        <dbReference type="ChEBI" id="CHEBI:57288"/>
    </ligand>
</feature>
<feature type="domain" description="PglD N-terminal" evidence="6">
    <location>
        <begin position="5"/>
        <end position="82"/>
    </location>
</feature>
<dbReference type="SUPFAM" id="SSF51161">
    <property type="entry name" value="Trimeric LpxA-like enzymes"/>
    <property type="match status" value="1"/>
</dbReference>
<dbReference type="PANTHER" id="PTHR43300:SF7">
    <property type="entry name" value="UDP-N-ACETYLBACILLOSAMINE N-ACETYLTRANSFERASE"/>
    <property type="match status" value="1"/>
</dbReference>
<sequence length="214" mass="21893">MNKPVIVLGAGGHASVLVDILRSQGRSPIALVAPASGVVRAALADIPFWHDEESILTYSPDEVVLVNGIGSLPGNLLRAELFARYQALGYRFARVISPCAMVSDYAELAEGVQVMAGAIIQAGTRIGLNTIVNTGAIVDHDCQIGVDNHIAPGSVLSGGVLTGARVHVGTGAAIIQGIVIGDDAVVGAGATVTRSLEAAQIAYVARGSVLPIKQ</sequence>
<keyword evidence="2 7" id="KW-0808">Transferase</keyword>
<keyword evidence="3" id="KW-0677">Repeat</keyword>
<dbReference type="CDD" id="cd03360">
    <property type="entry name" value="LbH_AT_putative"/>
    <property type="match status" value="1"/>
</dbReference>
<evidence type="ECO:0000313" key="8">
    <source>
        <dbReference type="Proteomes" id="UP000594034"/>
    </source>
</evidence>
<dbReference type="GO" id="GO:0016740">
    <property type="term" value="F:transferase activity"/>
    <property type="evidence" value="ECO:0007669"/>
    <property type="project" value="UniProtKB-KW"/>
</dbReference>
<gene>
    <name evidence="7" type="ORF">FE240_10075</name>
</gene>
<dbReference type="EMBL" id="CP040449">
    <property type="protein sequence ID" value="QFI55003.1"/>
    <property type="molecule type" value="Genomic_DNA"/>
</dbReference>
<dbReference type="InterPro" id="IPR011004">
    <property type="entry name" value="Trimer_LpxA-like_sf"/>
</dbReference>
<reference evidence="7 8" key="1">
    <citation type="submission" date="2019-05" db="EMBL/GenBank/DDBJ databases">
        <title>OXA-830, a novel chromosomally encoded expanded-spectrum class D beta-lactamase in Aeromonas simiae.</title>
        <authorList>
            <person name="Zhou W."/>
            <person name="Chen Q."/>
        </authorList>
    </citation>
    <scope>NUCLEOTIDE SEQUENCE [LARGE SCALE GENOMIC DNA]</scope>
    <source>
        <strain evidence="7 8">A6</strain>
    </source>
</reference>
<keyword evidence="8" id="KW-1185">Reference proteome</keyword>
<dbReference type="Gene3D" id="3.40.50.20">
    <property type="match status" value="1"/>
</dbReference>
<feature type="active site" description="Proton acceptor" evidence="4">
    <location>
        <position position="140"/>
    </location>
</feature>
<evidence type="ECO:0000256" key="5">
    <source>
        <dbReference type="PIRSR" id="PIRSR620019-2"/>
    </source>
</evidence>
<dbReference type="InterPro" id="IPR018357">
    <property type="entry name" value="Hexapep_transf_CS"/>
</dbReference>
<dbReference type="Pfam" id="PF17836">
    <property type="entry name" value="PglD_N"/>
    <property type="match status" value="1"/>
</dbReference>
<evidence type="ECO:0000256" key="3">
    <source>
        <dbReference type="ARBA" id="ARBA00022737"/>
    </source>
</evidence>
<accession>A0A5J6WZ50</accession>
<evidence type="ECO:0000256" key="2">
    <source>
        <dbReference type="ARBA" id="ARBA00022679"/>
    </source>
</evidence>
<dbReference type="InterPro" id="IPR041561">
    <property type="entry name" value="PglD_N"/>
</dbReference>
<feature type="site" description="Increases basicity of active site His" evidence="4">
    <location>
        <position position="141"/>
    </location>
</feature>
<dbReference type="RefSeq" id="WP_193000667.1">
    <property type="nucleotide sequence ID" value="NZ_CP040449.1"/>
</dbReference>
<feature type="binding site" evidence="5">
    <location>
        <position position="70"/>
    </location>
    <ligand>
        <name>substrate</name>
    </ligand>
</feature>
<evidence type="ECO:0000256" key="1">
    <source>
        <dbReference type="ARBA" id="ARBA00007274"/>
    </source>
</evidence>
<organism evidence="7 8">
    <name type="scientific">Aeromonas simiae</name>
    <dbReference type="NCBI Taxonomy" id="218936"/>
    <lineage>
        <taxon>Bacteria</taxon>
        <taxon>Pseudomonadati</taxon>
        <taxon>Pseudomonadota</taxon>
        <taxon>Gammaproteobacteria</taxon>
        <taxon>Aeromonadales</taxon>
        <taxon>Aeromonadaceae</taxon>
        <taxon>Aeromonas</taxon>
    </lineage>
</organism>
<dbReference type="NCBIfam" id="TIGR03570">
    <property type="entry name" value="NeuD_NnaD"/>
    <property type="match status" value="1"/>
</dbReference>
<dbReference type="PROSITE" id="PS00101">
    <property type="entry name" value="HEXAPEP_TRANSFERASES"/>
    <property type="match status" value="1"/>
</dbReference>
<evidence type="ECO:0000313" key="7">
    <source>
        <dbReference type="EMBL" id="QFI55003.1"/>
    </source>
</evidence>
<evidence type="ECO:0000256" key="4">
    <source>
        <dbReference type="PIRSR" id="PIRSR620019-1"/>
    </source>
</evidence>